<accession>A0ABD1EAL6</accession>
<protein>
    <recommendedName>
        <fullName evidence="3">FAR1 domain-containing protein</fullName>
    </recommendedName>
</protein>
<keyword evidence="2" id="KW-1185">Reference proteome</keyword>
<name>A0ABD1EAL6_HYPHA</name>
<comment type="caution">
    <text evidence="1">The sequence shown here is derived from an EMBL/GenBank/DDBJ whole genome shotgun (WGS) entry which is preliminary data.</text>
</comment>
<reference evidence="1 2" key="1">
    <citation type="submission" date="2024-05" db="EMBL/GenBank/DDBJ databases">
        <title>Genetic variation in Jamaican populations of the coffee berry borer (Hypothenemus hampei).</title>
        <authorList>
            <person name="Errbii M."/>
            <person name="Myrie A."/>
        </authorList>
    </citation>
    <scope>NUCLEOTIDE SEQUENCE [LARGE SCALE GENOMIC DNA]</scope>
    <source>
        <strain evidence="1">JA-Hopewell-2020-01-JO</strain>
        <tissue evidence="1">Whole body</tissue>
    </source>
</reference>
<organism evidence="1 2">
    <name type="scientific">Hypothenemus hampei</name>
    <name type="common">Coffee berry borer</name>
    <dbReference type="NCBI Taxonomy" id="57062"/>
    <lineage>
        <taxon>Eukaryota</taxon>
        <taxon>Metazoa</taxon>
        <taxon>Ecdysozoa</taxon>
        <taxon>Arthropoda</taxon>
        <taxon>Hexapoda</taxon>
        <taxon>Insecta</taxon>
        <taxon>Pterygota</taxon>
        <taxon>Neoptera</taxon>
        <taxon>Endopterygota</taxon>
        <taxon>Coleoptera</taxon>
        <taxon>Polyphaga</taxon>
        <taxon>Cucujiformia</taxon>
        <taxon>Curculionidae</taxon>
        <taxon>Scolytinae</taxon>
        <taxon>Hypothenemus</taxon>
    </lineage>
</organism>
<sequence>MLIENIAKMTEQIYDDNESNINEGDLNVGQKFNDYEQLSTSVNAFCTEHYHPFVIRTRSQKQILYRCFHGIKQISKCQGKRPNQHYYYKNCPAQINFYKGKNEKWTLTQMLLNHNHTIGKEVYGYYGKTKKMNENEYDTATDLLLSSARDGMIASVLNKKKTDQRNLMEFLAEIEENGGVYAIKKDGEDEVDSVFIASSEMILNYKNSQCPDFVIILA</sequence>
<dbReference type="EMBL" id="JBDJPC010000010">
    <property type="protein sequence ID" value="KAL1490151.1"/>
    <property type="molecule type" value="Genomic_DNA"/>
</dbReference>
<gene>
    <name evidence="1" type="ORF">ABEB36_012891</name>
</gene>
<dbReference type="InterPro" id="IPR052579">
    <property type="entry name" value="Zinc_finger_SWIM"/>
</dbReference>
<dbReference type="Proteomes" id="UP001566132">
    <property type="component" value="Unassembled WGS sequence"/>
</dbReference>
<dbReference type="PANTHER" id="PTHR31569">
    <property type="entry name" value="SWIM-TYPE DOMAIN-CONTAINING PROTEIN"/>
    <property type="match status" value="1"/>
</dbReference>
<evidence type="ECO:0008006" key="3">
    <source>
        <dbReference type="Google" id="ProtNLM"/>
    </source>
</evidence>
<proteinExistence type="predicted"/>
<evidence type="ECO:0000313" key="2">
    <source>
        <dbReference type="Proteomes" id="UP001566132"/>
    </source>
</evidence>
<dbReference type="PANTHER" id="PTHR31569:SF4">
    <property type="entry name" value="SWIM-TYPE DOMAIN-CONTAINING PROTEIN"/>
    <property type="match status" value="1"/>
</dbReference>
<evidence type="ECO:0000313" key="1">
    <source>
        <dbReference type="EMBL" id="KAL1490151.1"/>
    </source>
</evidence>
<dbReference type="AlphaFoldDB" id="A0ABD1EAL6"/>